<evidence type="ECO:0000313" key="2">
    <source>
        <dbReference type="EMBL" id="AVM52355.1"/>
    </source>
</evidence>
<name>A0ABN5IJG9_9BACE</name>
<reference evidence="2 3" key="1">
    <citation type="submission" date="2018-02" db="EMBL/GenBank/DDBJ databases">
        <authorList>
            <person name="Holder M.E."/>
            <person name="Ajami N.J."/>
            <person name="Petrosino J.F."/>
        </authorList>
    </citation>
    <scope>NUCLEOTIDE SEQUENCE [LARGE SCALE GENOMIC DNA]</scope>
    <source>
        <strain evidence="2 3">ATCC 33285</strain>
    </source>
</reference>
<organism evidence="2 3">
    <name type="scientific">Bacteroides zoogleoformans</name>
    <dbReference type="NCBI Taxonomy" id="28119"/>
    <lineage>
        <taxon>Bacteria</taxon>
        <taxon>Pseudomonadati</taxon>
        <taxon>Bacteroidota</taxon>
        <taxon>Bacteroidia</taxon>
        <taxon>Bacteroidales</taxon>
        <taxon>Bacteroidaceae</taxon>
        <taxon>Bacteroides</taxon>
    </lineage>
</organism>
<dbReference type="EMBL" id="CP027231">
    <property type="protein sequence ID" value="AVM52355.1"/>
    <property type="molecule type" value="Genomic_DNA"/>
</dbReference>
<proteinExistence type="predicted"/>
<keyword evidence="3" id="KW-1185">Reference proteome</keyword>
<sequence length="61" mass="6814">MSAAFLVNVEGVLQARDDLLEAKGKRSFSLRFRSPGKRKGFPQEESPASHQKDAVKQIIRS</sequence>
<protein>
    <submittedName>
        <fullName evidence="2">Uncharacterized protein</fullName>
    </submittedName>
</protein>
<feature type="region of interest" description="Disordered" evidence="1">
    <location>
        <begin position="31"/>
        <end position="61"/>
    </location>
</feature>
<evidence type="ECO:0000313" key="3">
    <source>
        <dbReference type="Proteomes" id="UP000238304"/>
    </source>
</evidence>
<accession>A0ABN5IJG9</accession>
<evidence type="ECO:0000256" key="1">
    <source>
        <dbReference type="SAM" id="MobiDB-lite"/>
    </source>
</evidence>
<gene>
    <name evidence="2" type="ORF">C4H11_04810</name>
</gene>
<dbReference type="Proteomes" id="UP000238304">
    <property type="component" value="Chromosome"/>
</dbReference>